<dbReference type="GO" id="GO:0005886">
    <property type="term" value="C:plasma membrane"/>
    <property type="evidence" value="ECO:0007669"/>
    <property type="project" value="UniProtKB-SubCell"/>
</dbReference>
<keyword evidence="7" id="KW-0325">Glycoprotein</keyword>
<evidence type="ECO:0000256" key="2">
    <source>
        <dbReference type="ARBA" id="ARBA00022475"/>
    </source>
</evidence>
<dbReference type="Gramene" id="OPUNC04G22490.1">
    <property type="protein sequence ID" value="OPUNC04G22490.1"/>
    <property type="gene ID" value="OPUNC04G22490"/>
</dbReference>
<dbReference type="Gene3D" id="1.20.58.1040">
    <property type="match status" value="1"/>
</dbReference>
<name>A0A0E0KV30_ORYPU</name>
<evidence type="ECO:0000256" key="4">
    <source>
        <dbReference type="ARBA" id="ARBA00022729"/>
    </source>
</evidence>
<keyword evidence="2" id="KW-1003">Cell membrane</keyword>
<accession>A0A0E0KV30</accession>
<keyword evidence="6" id="KW-1015">Disulfide bond</keyword>
<dbReference type="SMART" id="SM00768">
    <property type="entry name" value="X8"/>
    <property type="match status" value="1"/>
</dbReference>
<keyword evidence="12" id="KW-1185">Reference proteome</keyword>
<evidence type="ECO:0000256" key="5">
    <source>
        <dbReference type="ARBA" id="ARBA00023136"/>
    </source>
</evidence>
<dbReference type="HOGENOM" id="CLU_067433_0_0_1"/>
<keyword evidence="5" id="KW-0472">Membrane</keyword>
<reference evidence="11" key="1">
    <citation type="submission" date="2015-04" db="UniProtKB">
        <authorList>
            <consortium name="EnsemblPlants"/>
        </authorList>
    </citation>
    <scope>IDENTIFICATION</scope>
</reference>
<keyword evidence="4 9" id="KW-0732">Signal</keyword>
<feature type="signal peptide" evidence="9">
    <location>
        <begin position="1"/>
        <end position="31"/>
    </location>
</feature>
<evidence type="ECO:0000256" key="7">
    <source>
        <dbReference type="ARBA" id="ARBA00023180"/>
    </source>
</evidence>
<dbReference type="InterPro" id="IPR044788">
    <property type="entry name" value="X8_dom_prot"/>
</dbReference>
<dbReference type="EnsemblPlants" id="OPUNC04G22490.1">
    <property type="protein sequence ID" value="OPUNC04G22490.1"/>
    <property type="gene ID" value="OPUNC04G22490"/>
</dbReference>
<sequence length="377" mass="37325">MARKNRDGRVAVRLLLLMVFLLLACSYQCEARALMRRSRRNTLLNALYKLNFIRTVEPMQLPSSSPPPANPTRSDGDAASLADATGGGGDGSSSPYCVNPPNAPSTSTPTPTPTTPPFTTTPSTPFAPDDQPPPLPPIGGFTPPSFEPSPPASSTPGFNPSTPGTAPPSPIFVVPSPPETGPGGGAGGGGVGGGEGGGGGGVGGGSGGEGGGGVGGGSSGGGGGGSSGGGGNSGGGGGGGGGGFLPPIVYPPPLAPPMAPGTGEALWCVAKPTVPDPIMQEAMDYACGSGAECGSIQPSGACYMPDTVLAHASYAFNSYWQMTKAAGGTCDFGGTATIVTRDPSNNILLLPSPSFCFFFFSSYHRMKYISFDTTLSV</sequence>
<feature type="domain" description="X8" evidence="10">
    <location>
        <begin position="266"/>
        <end position="358"/>
    </location>
</feature>
<evidence type="ECO:0000259" key="10">
    <source>
        <dbReference type="SMART" id="SM00768"/>
    </source>
</evidence>
<feature type="region of interest" description="Disordered" evidence="8">
    <location>
        <begin position="58"/>
        <end position="240"/>
    </location>
</feature>
<evidence type="ECO:0000256" key="8">
    <source>
        <dbReference type="SAM" id="MobiDB-lite"/>
    </source>
</evidence>
<dbReference type="AlphaFoldDB" id="A0A0E0KV30"/>
<dbReference type="eggNOG" id="ENOG502QRQW">
    <property type="taxonomic scope" value="Eukaryota"/>
</dbReference>
<evidence type="ECO:0000256" key="9">
    <source>
        <dbReference type="SAM" id="SignalP"/>
    </source>
</evidence>
<protein>
    <recommendedName>
        <fullName evidence="10">X8 domain-containing protein</fullName>
    </recommendedName>
</protein>
<comment type="subcellular location">
    <subcellularLocation>
        <location evidence="1">Cell membrane</location>
        <topology evidence="1">Lipid-anchor</topology>
        <topology evidence="1">GPI-anchor</topology>
    </subcellularLocation>
</comment>
<evidence type="ECO:0000256" key="1">
    <source>
        <dbReference type="ARBA" id="ARBA00004609"/>
    </source>
</evidence>
<evidence type="ECO:0000313" key="12">
    <source>
        <dbReference type="Proteomes" id="UP000026962"/>
    </source>
</evidence>
<dbReference type="PANTHER" id="PTHR31044">
    <property type="entry name" value="BETA-1,3 GLUCANASE"/>
    <property type="match status" value="1"/>
</dbReference>
<keyword evidence="3" id="KW-0336">GPI-anchor</keyword>
<evidence type="ECO:0000256" key="3">
    <source>
        <dbReference type="ARBA" id="ARBA00022622"/>
    </source>
</evidence>
<proteinExistence type="predicted"/>
<feature type="chain" id="PRO_5002365755" description="X8 domain-containing protein" evidence="9">
    <location>
        <begin position="32"/>
        <end position="377"/>
    </location>
</feature>
<dbReference type="FunFam" id="1.20.58.1040:FF:000001">
    <property type="entry name" value="Glucan endo-1,3-beta-glucosidase 4"/>
    <property type="match status" value="1"/>
</dbReference>
<dbReference type="PROSITE" id="PS51257">
    <property type="entry name" value="PROKAR_LIPOPROTEIN"/>
    <property type="match status" value="1"/>
</dbReference>
<organism evidence="11">
    <name type="scientific">Oryza punctata</name>
    <name type="common">Red rice</name>
    <dbReference type="NCBI Taxonomy" id="4537"/>
    <lineage>
        <taxon>Eukaryota</taxon>
        <taxon>Viridiplantae</taxon>
        <taxon>Streptophyta</taxon>
        <taxon>Embryophyta</taxon>
        <taxon>Tracheophyta</taxon>
        <taxon>Spermatophyta</taxon>
        <taxon>Magnoliopsida</taxon>
        <taxon>Liliopsida</taxon>
        <taxon>Poales</taxon>
        <taxon>Poaceae</taxon>
        <taxon>BOP clade</taxon>
        <taxon>Oryzoideae</taxon>
        <taxon>Oryzeae</taxon>
        <taxon>Oryzinae</taxon>
        <taxon>Oryza</taxon>
    </lineage>
</organism>
<evidence type="ECO:0000313" key="11">
    <source>
        <dbReference type="EnsemblPlants" id="OPUNC04G22490.1"/>
    </source>
</evidence>
<dbReference type="OMA" id="ENASPFC"/>
<dbReference type="Pfam" id="PF07983">
    <property type="entry name" value="X8"/>
    <property type="match status" value="1"/>
</dbReference>
<dbReference type="GO" id="GO:0098552">
    <property type="term" value="C:side of membrane"/>
    <property type="evidence" value="ECO:0007669"/>
    <property type="project" value="UniProtKB-KW"/>
</dbReference>
<feature type="compositionally biased region" description="Low complexity" evidence="8">
    <location>
        <begin position="117"/>
        <end position="129"/>
    </location>
</feature>
<feature type="compositionally biased region" description="Gly residues" evidence="8">
    <location>
        <begin position="181"/>
        <end position="240"/>
    </location>
</feature>
<dbReference type="STRING" id="4537.A0A0E0KV30"/>
<feature type="compositionally biased region" description="Pro residues" evidence="8">
    <location>
        <begin position="165"/>
        <end position="180"/>
    </location>
</feature>
<reference evidence="11" key="2">
    <citation type="submission" date="2018-05" db="EMBL/GenBank/DDBJ databases">
        <title>OpunRS2 (Oryza punctata Reference Sequence Version 2).</title>
        <authorList>
            <person name="Zhang J."/>
            <person name="Kudrna D."/>
            <person name="Lee S."/>
            <person name="Talag J."/>
            <person name="Welchert J."/>
            <person name="Wing R.A."/>
        </authorList>
    </citation>
    <scope>NUCLEOTIDE SEQUENCE [LARGE SCALE GENOMIC DNA]</scope>
</reference>
<dbReference type="GO" id="GO:0009506">
    <property type="term" value="C:plasmodesma"/>
    <property type="evidence" value="ECO:0007669"/>
    <property type="project" value="UniProtKB-ARBA"/>
</dbReference>
<dbReference type="PRINTS" id="PR01217">
    <property type="entry name" value="PRICHEXTENSN"/>
</dbReference>
<keyword evidence="3" id="KW-0449">Lipoprotein</keyword>
<evidence type="ECO:0000256" key="6">
    <source>
        <dbReference type="ARBA" id="ARBA00023157"/>
    </source>
</evidence>
<dbReference type="InterPro" id="IPR012946">
    <property type="entry name" value="X8"/>
</dbReference>
<dbReference type="Proteomes" id="UP000026962">
    <property type="component" value="Chromosome 4"/>
</dbReference>
<dbReference type="PANTHER" id="PTHR31044:SF28">
    <property type="entry name" value="CARBOHYDRATE-BINDING X8 DOMAIN SUPERFAMILY PROTEIN"/>
    <property type="match status" value="1"/>
</dbReference>